<evidence type="ECO:0000256" key="1">
    <source>
        <dbReference type="ARBA" id="ARBA00004162"/>
    </source>
</evidence>
<dbReference type="AlphaFoldDB" id="A0A1F6GET5"/>
<keyword evidence="5 9" id="KW-0653">Protein transport</keyword>
<dbReference type="InterPro" id="IPR006312">
    <property type="entry name" value="TatA/E"/>
</dbReference>
<feature type="coiled-coil region" evidence="10">
    <location>
        <begin position="37"/>
        <end position="64"/>
    </location>
</feature>
<comment type="subcellular location">
    <subcellularLocation>
        <location evidence="1 9">Cell membrane</location>
        <topology evidence="1 9">Single-pass membrane protein</topology>
    </subcellularLocation>
</comment>
<dbReference type="GO" id="GO:0008320">
    <property type="term" value="F:protein transmembrane transporter activity"/>
    <property type="evidence" value="ECO:0007669"/>
    <property type="project" value="UniProtKB-UniRule"/>
</dbReference>
<keyword evidence="6 9" id="KW-1133">Transmembrane helix</keyword>
<dbReference type="GO" id="GO:0043953">
    <property type="term" value="P:protein transport by the Tat complex"/>
    <property type="evidence" value="ECO:0007669"/>
    <property type="project" value="UniProtKB-UniRule"/>
</dbReference>
<accession>A0A1F6GET5</accession>
<evidence type="ECO:0000256" key="6">
    <source>
        <dbReference type="ARBA" id="ARBA00022989"/>
    </source>
</evidence>
<evidence type="ECO:0000256" key="8">
    <source>
        <dbReference type="ARBA" id="ARBA00023136"/>
    </source>
</evidence>
<evidence type="ECO:0000256" key="10">
    <source>
        <dbReference type="SAM" id="Coils"/>
    </source>
</evidence>
<dbReference type="Gene3D" id="1.20.5.3310">
    <property type="match status" value="1"/>
</dbReference>
<dbReference type="Pfam" id="PF02416">
    <property type="entry name" value="TatA_B_E"/>
    <property type="match status" value="1"/>
</dbReference>
<feature type="transmembrane region" description="Helical" evidence="9">
    <location>
        <begin position="6"/>
        <end position="28"/>
    </location>
</feature>
<evidence type="ECO:0000313" key="12">
    <source>
        <dbReference type="Proteomes" id="UP000178449"/>
    </source>
</evidence>
<name>A0A1F6GET5_9PROT</name>
<keyword evidence="2 9" id="KW-0813">Transport</keyword>
<dbReference type="Proteomes" id="UP000178449">
    <property type="component" value="Unassembled WGS sequence"/>
</dbReference>
<proteinExistence type="inferred from homology"/>
<gene>
    <name evidence="9" type="primary">tatA</name>
    <name evidence="11" type="ORF">A2527_03355</name>
</gene>
<evidence type="ECO:0000313" key="11">
    <source>
        <dbReference type="EMBL" id="OGG96607.1"/>
    </source>
</evidence>
<evidence type="ECO:0000256" key="9">
    <source>
        <dbReference type="HAMAP-Rule" id="MF_00236"/>
    </source>
</evidence>
<dbReference type="EMBL" id="MFNE01000010">
    <property type="protein sequence ID" value="OGG96607.1"/>
    <property type="molecule type" value="Genomic_DNA"/>
</dbReference>
<dbReference type="PANTHER" id="PTHR42982:SF1">
    <property type="entry name" value="SEC-INDEPENDENT PROTEIN TRANSLOCASE PROTEIN TATA"/>
    <property type="match status" value="1"/>
</dbReference>
<sequence>MIGGLGVGELSIILCIVVVLFGAGRLAGIGAGLGKGIRNFKDEIDTAKAKAIEEKNKEEEKKEA</sequence>
<keyword evidence="8 9" id="KW-0472">Membrane</keyword>
<keyword evidence="4 9" id="KW-0812">Transmembrane</keyword>
<evidence type="ECO:0000256" key="7">
    <source>
        <dbReference type="ARBA" id="ARBA00023010"/>
    </source>
</evidence>
<evidence type="ECO:0000256" key="5">
    <source>
        <dbReference type="ARBA" id="ARBA00022927"/>
    </source>
</evidence>
<keyword evidence="10" id="KW-0175">Coiled coil</keyword>
<evidence type="ECO:0000256" key="2">
    <source>
        <dbReference type="ARBA" id="ARBA00022448"/>
    </source>
</evidence>
<comment type="function">
    <text evidence="9">Part of the twin-arginine translocation (Tat) system that transports large folded proteins containing a characteristic twin-arginine motif in their signal peptide across membranes. TatA could form the protein-conducting channel of the Tat system.</text>
</comment>
<comment type="similarity">
    <text evidence="9">Belongs to the TatA/E family.</text>
</comment>
<dbReference type="PANTHER" id="PTHR42982">
    <property type="entry name" value="SEC-INDEPENDENT PROTEIN TRANSLOCASE PROTEIN TATA"/>
    <property type="match status" value="1"/>
</dbReference>
<organism evidence="11 12">
    <name type="scientific">Candidatus Lambdaproteobacteria bacterium RIFOXYD2_FULL_50_16</name>
    <dbReference type="NCBI Taxonomy" id="1817772"/>
    <lineage>
        <taxon>Bacteria</taxon>
        <taxon>Pseudomonadati</taxon>
        <taxon>Pseudomonadota</taxon>
        <taxon>Candidatus Lambdaproteobacteria</taxon>
    </lineage>
</organism>
<comment type="subunit">
    <text evidence="9">The Tat system comprises two distinct complexes: a TatABC complex, containing multiple copies of TatA, TatB and TatC subunits, and a separate TatA complex, containing only TatA subunits. Substrates initially bind to the TatABC complex, which probably triggers association of the separate TatA complex to form the active translocon.</text>
</comment>
<reference evidence="11 12" key="1">
    <citation type="journal article" date="2016" name="Nat. Commun.">
        <title>Thousands of microbial genomes shed light on interconnected biogeochemical processes in an aquifer system.</title>
        <authorList>
            <person name="Anantharaman K."/>
            <person name="Brown C.T."/>
            <person name="Hug L.A."/>
            <person name="Sharon I."/>
            <person name="Castelle C.J."/>
            <person name="Probst A.J."/>
            <person name="Thomas B.C."/>
            <person name="Singh A."/>
            <person name="Wilkins M.J."/>
            <person name="Karaoz U."/>
            <person name="Brodie E.L."/>
            <person name="Williams K.H."/>
            <person name="Hubbard S.S."/>
            <person name="Banfield J.F."/>
        </authorList>
    </citation>
    <scope>NUCLEOTIDE SEQUENCE [LARGE SCALE GENOMIC DNA]</scope>
</reference>
<dbReference type="InterPro" id="IPR003369">
    <property type="entry name" value="TatA/B/E"/>
</dbReference>
<dbReference type="GO" id="GO:0033281">
    <property type="term" value="C:TAT protein transport complex"/>
    <property type="evidence" value="ECO:0007669"/>
    <property type="project" value="UniProtKB-UniRule"/>
</dbReference>
<comment type="caution">
    <text evidence="11">The sequence shown here is derived from an EMBL/GenBank/DDBJ whole genome shotgun (WGS) entry which is preliminary data.</text>
</comment>
<evidence type="ECO:0000256" key="3">
    <source>
        <dbReference type="ARBA" id="ARBA00022475"/>
    </source>
</evidence>
<dbReference type="STRING" id="1817772.A2527_03355"/>
<protein>
    <recommendedName>
        <fullName evidence="9">Sec-independent protein translocase protein TatA</fullName>
    </recommendedName>
</protein>
<dbReference type="HAMAP" id="MF_00236">
    <property type="entry name" value="TatA_E"/>
    <property type="match status" value="1"/>
</dbReference>
<keyword evidence="3 9" id="KW-1003">Cell membrane</keyword>
<evidence type="ECO:0000256" key="4">
    <source>
        <dbReference type="ARBA" id="ARBA00022692"/>
    </source>
</evidence>
<keyword evidence="7 9" id="KW-0811">Translocation</keyword>